<evidence type="ECO:0000313" key="4">
    <source>
        <dbReference type="EMBL" id="MFD2610738.1"/>
    </source>
</evidence>
<dbReference type="PANTHER" id="PTHR43877">
    <property type="entry name" value="AMINOALKYLPHOSPHONATE N-ACETYLTRANSFERASE-RELATED-RELATED"/>
    <property type="match status" value="1"/>
</dbReference>
<dbReference type="EC" id="2.3.-.-" evidence="4"/>
<evidence type="ECO:0000256" key="1">
    <source>
        <dbReference type="ARBA" id="ARBA00022679"/>
    </source>
</evidence>
<dbReference type="GO" id="GO:0016746">
    <property type="term" value="F:acyltransferase activity"/>
    <property type="evidence" value="ECO:0007669"/>
    <property type="project" value="UniProtKB-KW"/>
</dbReference>
<dbReference type="RefSeq" id="WP_386847111.1">
    <property type="nucleotide sequence ID" value="NZ_JBHUMK010000077.1"/>
</dbReference>
<evidence type="ECO:0000256" key="2">
    <source>
        <dbReference type="ARBA" id="ARBA00023315"/>
    </source>
</evidence>
<accession>A0ABW5P8F9</accession>
<dbReference type="EMBL" id="JBHUMK010000077">
    <property type="protein sequence ID" value="MFD2610738.1"/>
    <property type="molecule type" value="Genomic_DNA"/>
</dbReference>
<evidence type="ECO:0000259" key="3">
    <source>
        <dbReference type="PROSITE" id="PS51186"/>
    </source>
</evidence>
<dbReference type="Pfam" id="PF00583">
    <property type="entry name" value="Acetyltransf_1"/>
    <property type="match status" value="1"/>
</dbReference>
<keyword evidence="5" id="KW-1185">Reference proteome</keyword>
<organism evidence="4 5">
    <name type="scientific">Deinococcus taklimakanensis</name>
    <dbReference type="NCBI Taxonomy" id="536443"/>
    <lineage>
        <taxon>Bacteria</taxon>
        <taxon>Thermotogati</taxon>
        <taxon>Deinococcota</taxon>
        <taxon>Deinococci</taxon>
        <taxon>Deinococcales</taxon>
        <taxon>Deinococcaceae</taxon>
        <taxon>Deinococcus</taxon>
    </lineage>
</organism>
<proteinExistence type="predicted"/>
<dbReference type="PROSITE" id="PS51186">
    <property type="entry name" value="GNAT"/>
    <property type="match status" value="1"/>
</dbReference>
<dbReference type="Gene3D" id="3.40.630.30">
    <property type="match status" value="1"/>
</dbReference>
<dbReference type="SUPFAM" id="SSF55729">
    <property type="entry name" value="Acyl-CoA N-acyltransferases (Nat)"/>
    <property type="match status" value="1"/>
</dbReference>
<dbReference type="InterPro" id="IPR050832">
    <property type="entry name" value="Bact_Acetyltransf"/>
</dbReference>
<gene>
    <name evidence="4" type="ORF">ACFSR9_15050</name>
</gene>
<protein>
    <submittedName>
        <fullName evidence="4">GNAT family N-acetyltransferase</fullName>
        <ecNumber evidence="4">2.3.-.-</ecNumber>
    </submittedName>
</protein>
<name>A0ABW5P8F9_9DEIO</name>
<feature type="domain" description="N-acetyltransferase" evidence="3">
    <location>
        <begin position="3"/>
        <end position="169"/>
    </location>
</feature>
<dbReference type="CDD" id="cd04301">
    <property type="entry name" value="NAT_SF"/>
    <property type="match status" value="1"/>
</dbReference>
<keyword evidence="2 4" id="KW-0012">Acyltransferase</keyword>
<comment type="caution">
    <text evidence="4">The sequence shown here is derived from an EMBL/GenBank/DDBJ whole genome shotgun (WGS) entry which is preliminary data.</text>
</comment>
<dbReference type="InterPro" id="IPR000182">
    <property type="entry name" value="GNAT_dom"/>
</dbReference>
<keyword evidence="1 4" id="KW-0808">Transferase</keyword>
<evidence type="ECO:0000313" key="5">
    <source>
        <dbReference type="Proteomes" id="UP001597475"/>
    </source>
</evidence>
<dbReference type="InterPro" id="IPR016181">
    <property type="entry name" value="Acyl_CoA_acyltransferase"/>
</dbReference>
<dbReference type="Proteomes" id="UP001597475">
    <property type="component" value="Unassembled WGS sequence"/>
</dbReference>
<sequence length="179" mass="19440">MVPDIRILTEDDVPAYRAVRLAVLQSDSLAFVTTAAEFAARTPQSVAEQLAPREDSVTFGAFVGGELTGILTVARETRSRIRHRANVFGVGVLEGARGLGCGDALMAAGVAHARQLEGVTSLHLGVTETQHAARRLYERHGFRTWGTQPDALRHGERSLAEHWMWLPLGGNEEPHTVVP</sequence>
<reference evidence="5" key="1">
    <citation type="journal article" date="2019" name="Int. J. Syst. Evol. Microbiol.">
        <title>The Global Catalogue of Microorganisms (GCM) 10K type strain sequencing project: providing services to taxonomists for standard genome sequencing and annotation.</title>
        <authorList>
            <consortium name="The Broad Institute Genomics Platform"/>
            <consortium name="The Broad Institute Genome Sequencing Center for Infectious Disease"/>
            <person name="Wu L."/>
            <person name="Ma J."/>
        </authorList>
    </citation>
    <scope>NUCLEOTIDE SEQUENCE [LARGE SCALE GENOMIC DNA]</scope>
    <source>
        <strain evidence="5">KCTC 33842</strain>
    </source>
</reference>